<reference evidence="6" key="1">
    <citation type="journal article" date="2014" name="Int. J. Syst. Evol. Microbiol.">
        <title>Complete genome sequence of Corynebacterium casei LMG S-19264T (=DSM 44701T), isolated from a smear-ripened cheese.</title>
        <authorList>
            <consortium name="US DOE Joint Genome Institute (JGI-PGF)"/>
            <person name="Walter F."/>
            <person name="Albersmeier A."/>
            <person name="Kalinowski J."/>
            <person name="Ruckert C."/>
        </authorList>
    </citation>
    <scope>NUCLEOTIDE SEQUENCE</scope>
    <source>
        <strain evidence="6">JCM 4815</strain>
    </source>
</reference>
<dbReference type="Pfam" id="PF02909">
    <property type="entry name" value="TetR_C_1"/>
    <property type="match status" value="1"/>
</dbReference>
<evidence type="ECO:0000313" key="7">
    <source>
        <dbReference type="Proteomes" id="UP000622166"/>
    </source>
</evidence>
<dbReference type="InterPro" id="IPR009057">
    <property type="entry name" value="Homeodomain-like_sf"/>
</dbReference>
<evidence type="ECO:0000256" key="1">
    <source>
        <dbReference type="ARBA" id="ARBA00023015"/>
    </source>
</evidence>
<proteinExistence type="predicted"/>
<dbReference type="GO" id="GO:0003700">
    <property type="term" value="F:DNA-binding transcription factor activity"/>
    <property type="evidence" value="ECO:0007669"/>
    <property type="project" value="TreeGrafter"/>
</dbReference>
<keyword evidence="1" id="KW-0805">Transcription regulation</keyword>
<comment type="caution">
    <text evidence="6">The sequence shown here is derived from an EMBL/GenBank/DDBJ whole genome shotgun (WGS) entry which is preliminary data.</text>
</comment>
<dbReference type="PANTHER" id="PTHR30055:SF151">
    <property type="entry name" value="TRANSCRIPTIONAL REGULATORY PROTEIN"/>
    <property type="match status" value="1"/>
</dbReference>
<reference evidence="6" key="2">
    <citation type="submission" date="2020-09" db="EMBL/GenBank/DDBJ databases">
        <authorList>
            <person name="Sun Q."/>
            <person name="Ohkuma M."/>
        </authorList>
    </citation>
    <scope>NUCLEOTIDE SEQUENCE</scope>
    <source>
        <strain evidence="6">JCM 4815</strain>
    </source>
</reference>
<evidence type="ECO:0000259" key="5">
    <source>
        <dbReference type="PROSITE" id="PS50977"/>
    </source>
</evidence>
<dbReference type="InterPro" id="IPR004111">
    <property type="entry name" value="Repressor_TetR_C"/>
</dbReference>
<dbReference type="EMBL" id="BMVW01000003">
    <property type="protein sequence ID" value="GGZ02874.1"/>
    <property type="molecule type" value="Genomic_DNA"/>
</dbReference>
<dbReference type="InterPro" id="IPR001647">
    <property type="entry name" value="HTH_TetR"/>
</dbReference>
<dbReference type="PANTHER" id="PTHR30055">
    <property type="entry name" value="HTH-TYPE TRANSCRIPTIONAL REGULATOR RUTR"/>
    <property type="match status" value="1"/>
</dbReference>
<keyword evidence="7" id="KW-1185">Reference proteome</keyword>
<dbReference type="Pfam" id="PF00440">
    <property type="entry name" value="TetR_N"/>
    <property type="match status" value="1"/>
</dbReference>
<dbReference type="InterPro" id="IPR036271">
    <property type="entry name" value="Tet_transcr_reg_TetR-rel_C_sf"/>
</dbReference>
<evidence type="ECO:0000256" key="3">
    <source>
        <dbReference type="ARBA" id="ARBA00023163"/>
    </source>
</evidence>
<name>A0A918PE74_9ACTN</name>
<evidence type="ECO:0000313" key="6">
    <source>
        <dbReference type="EMBL" id="GGZ02874.1"/>
    </source>
</evidence>
<dbReference type="GO" id="GO:0000976">
    <property type="term" value="F:transcription cis-regulatory region binding"/>
    <property type="evidence" value="ECO:0007669"/>
    <property type="project" value="TreeGrafter"/>
</dbReference>
<dbReference type="RefSeq" id="WP_189857772.1">
    <property type="nucleotide sequence ID" value="NZ_BMVW01000003.1"/>
</dbReference>
<keyword evidence="3" id="KW-0804">Transcription</keyword>
<protein>
    <submittedName>
        <fullName evidence="6">TetR family transcriptional regulator</fullName>
    </submittedName>
</protein>
<feature type="DNA-binding region" description="H-T-H motif" evidence="4">
    <location>
        <begin position="55"/>
        <end position="74"/>
    </location>
</feature>
<dbReference type="InterPro" id="IPR050109">
    <property type="entry name" value="HTH-type_TetR-like_transc_reg"/>
</dbReference>
<accession>A0A918PE74</accession>
<feature type="domain" description="HTH tetR-type" evidence="5">
    <location>
        <begin position="32"/>
        <end position="92"/>
    </location>
</feature>
<sequence>MPSQERRVRTEDQEHVSVWERLGRPAPAPRTTLTPRRIARAAVGIADAEGLDAVTMRRLATELGVAPMAAYRYVTGKDELIELMVDFVYGELELPDGSEGWRTTMRTLALRIREVLLRHSWVTRATWCAPTPSQLAVPESALAALDGLGLDADTAMAVYSTVTAYVHGAVDSEVGLTQLLRVRGWSSREEARSGLASQMAWLLSTGSFPMYERYIGEADRKDDLLWQFETGLDCVLDGISARLEI</sequence>
<evidence type="ECO:0000256" key="2">
    <source>
        <dbReference type="ARBA" id="ARBA00023125"/>
    </source>
</evidence>
<organism evidence="6 7">
    <name type="scientific">Streptomyces poonensis</name>
    <dbReference type="NCBI Taxonomy" id="68255"/>
    <lineage>
        <taxon>Bacteria</taxon>
        <taxon>Bacillati</taxon>
        <taxon>Actinomycetota</taxon>
        <taxon>Actinomycetes</taxon>
        <taxon>Kitasatosporales</taxon>
        <taxon>Streptomycetaceae</taxon>
        <taxon>Streptomyces</taxon>
    </lineage>
</organism>
<dbReference type="GO" id="GO:0045892">
    <property type="term" value="P:negative regulation of DNA-templated transcription"/>
    <property type="evidence" value="ECO:0007669"/>
    <property type="project" value="InterPro"/>
</dbReference>
<dbReference type="Proteomes" id="UP000622166">
    <property type="component" value="Unassembled WGS sequence"/>
</dbReference>
<keyword evidence="2 4" id="KW-0238">DNA-binding</keyword>
<evidence type="ECO:0000256" key="4">
    <source>
        <dbReference type="PROSITE-ProRule" id="PRU00335"/>
    </source>
</evidence>
<dbReference type="Gene3D" id="1.10.10.60">
    <property type="entry name" value="Homeodomain-like"/>
    <property type="match status" value="1"/>
</dbReference>
<dbReference type="SUPFAM" id="SSF46689">
    <property type="entry name" value="Homeodomain-like"/>
    <property type="match status" value="1"/>
</dbReference>
<dbReference type="PROSITE" id="PS50977">
    <property type="entry name" value="HTH_TETR_2"/>
    <property type="match status" value="1"/>
</dbReference>
<dbReference type="Gene3D" id="1.10.357.10">
    <property type="entry name" value="Tetracycline Repressor, domain 2"/>
    <property type="match status" value="1"/>
</dbReference>
<dbReference type="AlphaFoldDB" id="A0A918PE74"/>
<dbReference type="SUPFAM" id="SSF48498">
    <property type="entry name" value="Tetracyclin repressor-like, C-terminal domain"/>
    <property type="match status" value="1"/>
</dbReference>
<gene>
    <name evidence="6" type="ORF">GCM10010365_22020</name>
</gene>